<sequence>MPAQLVAPQKPSAFNSLKHSSWGTKQPSTSLTRTVNALGGRDPRLLDTLGTATLPLTSYYCFENISEVRQPRLFHGEKATLMLRPRISLLDD</sequence>
<organism evidence="2 3">
    <name type="scientific">Piloderma croceum (strain F 1598)</name>
    <dbReference type="NCBI Taxonomy" id="765440"/>
    <lineage>
        <taxon>Eukaryota</taxon>
        <taxon>Fungi</taxon>
        <taxon>Dikarya</taxon>
        <taxon>Basidiomycota</taxon>
        <taxon>Agaricomycotina</taxon>
        <taxon>Agaricomycetes</taxon>
        <taxon>Agaricomycetidae</taxon>
        <taxon>Atheliales</taxon>
        <taxon>Atheliaceae</taxon>
        <taxon>Piloderma</taxon>
    </lineage>
</organism>
<name>A0A0C3C951_PILCF</name>
<dbReference type="InParanoid" id="A0A0C3C951"/>
<dbReference type="AlphaFoldDB" id="A0A0C3C951"/>
<evidence type="ECO:0000313" key="2">
    <source>
        <dbReference type="EMBL" id="KIM86222.1"/>
    </source>
</evidence>
<gene>
    <name evidence="2" type="ORF">PILCRDRAFT_319707</name>
</gene>
<accession>A0A0C3C951</accession>
<proteinExistence type="predicted"/>
<feature type="compositionally biased region" description="Polar residues" evidence="1">
    <location>
        <begin position="12"/>
        <end position="29"/>
    </location>
</feature>
<keyword evidence="3" id="KW-1185">Reference proteome</keyword>
<dbReference type="EMBL" id="KN832982">
    <property type="protein sequence ID" value="KIM86222.1"/>
    <property type="molecule type" value="Genomic_DNA"/>
</dbReference>
<evidence type="ECO:0000256" key="1">
    <source>
        <dbReference type="SAM" id="MobiDB-lite"/>
    </source>
</evidence>
<dbReference type="Proteomes" id="UP000054166">
    <property type="component" value="Unassembled WGS sequence"/>
</dbReference>
<dbReference type="HOGENOM" id="CLU_2414077_0_0_1"/>
<feature type="region of interest" description="Disordered" evidence="1">
    <location>
        <begin position="1"/>
        <end position="29"/>
    </location>
</feature>
<reference evidence="2 3" key="1">
    <citation type="submission" date="2014-04" db="EMBL/GenBank/DDBJ databases">
        <authorList>
            <consortium name="DOE Joint Genome Institute"/>
            <person name="Kuo A."/>
            <person name="Tarkka M."/>
            <person name="Buscot F."/>
            <person name="Kohler A."/>
            <person name="Nagy L.G."/>
            <person name="Floudas D."/>
            <person name="Copeland A."/>
            <person name="Barry K.W."/>
            <person name="Cichocki N."/>
            <person name="Veneault-Fourrey C."/>
            <person name="LaButti K."/>
            <person name="Lindquist E.A."/>
            <person name="Lipzen A."/>
            <person name="Lundell T."/>
            <person name="Morin E."/>
            <person name="Murat C."/>
            <person name="Sun H."/>
            <person name="Tunlid A."/>
            <person name="Henrissat B."/>
            <person name="Grigoriev I.V."/>
            <person name="Hibbett D.S."/>
            <person name="Martin F."/>
            <person name="Nordberg H.P."/>
            <person name="Cantor M.N."/>
            <person name="Hua S.X."/>
        </authorList>
    </citation>
    <scope>NUCLEOTIDE SEQUENCE [LARGE SCALE GENOMIC DNA]</scope>
    <source>
        <strain evidence="2 3">F 1598</strain>
    </source>
</reference>
<reference evidence="3" key="2">
    <citation type="submission" date="2015-01" db="EMBL/GenBank/DDBJ databases">
        <title>Evolutionary Origins and Diversification of the Mycorrhizal Mutualists.</title>
        <authorList>
            <consortium name="DOE Joint Genome Institute"/>
            <consortium name="Mycorrhizal Genomics Consortium"/>
            <person name="Kohler A."/>
            <person name="Kuo A."/>
            <person name="Nagy L.G."/>
            <person name="Floudas D."/>
            <person name="Copeland A."/>
            <person name="Barry K.W."/>
            <person name="Cichocki N."/>
            <person name="Veneault-Fourrey C."/>
            <person name="LaButti K."/>
            <person name="Lindquist E.A."/>
            <person name="Lipzen A."/>
            <person name="Lundell T."/>
            <person name="Morin E."/>
            <person name="Murat C."/>
            <person name="Riley R."/>
            <person name="Ohm R."/>
            <person name="Sun H."/>
            <person name="Tunlid A."/>
            <person name="Henrissat B."/>
            <person name="Grigoriev I.V."/>
            <person name="Hibbett D.S."/>
            <person name="Martin F."/>
        </authorList>
    </citation>
    <scope>NUCLEOTIDE SEQUENCE [LARGE SCALE GENOMIC DNA]</scope>
    <source>
        <strain evidence="3">F 1598</strain>
    </source>
</reference>
<protein>
    <submittedName>
        <fullName evidence="2">Uncharacterized protein</fullName>
    </submittedName>
</protein>
<evidence type="ECO:0000313" key="3">
    <source>
        <dbReference type="Proteomes" id="UP000054166"/>
    </source>
</evidence>